<organismHost>
    <name type="scientific">Frankliniella occidentalis</name>
    <name type="common">Western flower thrips</name>
    <name type="synonym">Euthrips occidentalis</name>
    <dbReference type="NCBI Taxonomy" id="133901"/>
</organismHost>
<gene>
    <name evidence="1" type="primary">L</name>
</gene>
<reference evidence="1" key="2">
    <citation type="submission" date="2014-06" db="EMBL/GenBank/DDBJ databases">
        <authorList>
            <person name="Vanderspool C."/>
            <person name="Marshall S.H."/>
            <person name="Webster C.G."/>
            <person name="Adkins S."/>
        </authorList>
    </citation>
    <scope>NUCLEOTIDE SEQUENCE</scope>
    <source>
        <strain evidence="1">11-189 local lesion A</strain>
    </source>
</reference>
<organism evidence="1">
    <name type="scientific">Tomato spotted wilt virus (strain SA-05)</name>
    <name type="common">TSWV</name>
    <name type="synonym">Groundnut ringspot virus</name>
    <dbReference type="NCBI Taxonomy" id="12675"/>
    <lineage>
        <taxon>Viruses</taxon>
        <taxon>Riboviria</taxon>
        <taxon>Orthornavirae</taxon>
        <taxon>Negarnaviricota</taxon>
        <taxon>Polyploviricotina</taxon>
        <taxon>Bunyaviricetes</taxon>
        <taxon>Elliovirales</taxon>
        <taxon>Tospoviridae</taxon>
        <taxon>Orthotospovirus</taxon>
        <taxon>Orthotospovirus arachianuli</taxon>
    </lineage>
</organism>
<feature type="non-terminal residue" evidence="1">
    <location>
        <position position="236"/>
    </location>
</feature>
<reference evidence="1" key="1">
    <citation type="journal article" date="2014" name="Phytopathology">
        <title>Emergence of Groundnut ringspot virus and Tomato chlorotic spot virus in vegetables in Florida and the southeastern U.S.</title>
        <authorList>
            <person name="Webster C."/>
            <person name="Frantz G."/>
            <person name="Reitz S."/>
            <person name="Funderburk J."/>
            <person name="Mellinger H.C."/>
            <person name="McAvoy E."/>
            <person name="Turechek W.W."/>
            <person name="Marshall S.H."/>
            <person name="Tantiwanich Y."/>
            <person name="McGrath M."/>
            <person name="Daughtrey M."/>
            <person name="Adkins S."/>
        </authorList>
    </citation>
    <scope>NUCLEOTIDE SEQUENCE</scope>
    <source>
        <strain evidence="1">11-189 local lesion A</strain>
    </source>
</reference>
<name>A0A097KUW9_TSWVS</name>
<organismHost>
    <name type="scientific">Thrips tabaci</name>
    <dbReference type="NCBI Taxonomy" id="161014"/>
</organismHost>
<organismHost>
    <name type="scientific">Solanum lycopersicum</name>
    <name type="common">Tomato</name>
    <name type="synonym">Lycopersicon esculentum</name>
    <dbReference type="NCBI Taxonomy" id="4081"/>
</organismHost>
<feature type="non-terminal residue" evidence="1">
    <location>
        <position position="1"/>
    </location>
</feature>
<accession>A0A097KUW9</accession>
<protein>
    <submittedName>
        <fullName evidence="1">L protein</fullName>
    </submittedName>
</protein>
<evidence type="ECO:0000313" key="1">
    <source>
        <dbReference type="EMBL" id="AIT97205.1"/>
    </source>
</evidence>
<organismHost>
    <name type="scientific">Scirtothrips dorsalis</name>
    <name type="common">Chilli thrips</name>
    <dbReference type="NCBI Taxonomy" id="163899"/>
</organismHost>
<proteinExistence type="predicted"/>
<dbReference type="EMBL" id="KM007006">
    <property type="protein sequence ID" value="AIT97205.1"/>
    <property type="molecule type" value="Genomic_RNA"/>
</dbReference>
<sequence length="236" mass="27260">FRDSFQTTSRITYNSPYSSVHNQTNKARDVTNLVKLCLTELSCDTTKFNKQELEDEIDINTGSIKVERTKKSQEWCKHGSCLTRNKNEFCMKDTGKENKAVYFKGLAVMNIGMSSKKRILKKEEIKEKISKGLEYDTSVRQTDPNDDYTSVDMASLTHMKKLIRHDNEESLSWCEKIKDSLFVLHNGDIREEGKIASVYNNYAKNPECLYTQDSVLKTEMETCKKINKLCNDLAIY</sequence>